<dbReference type="PANTHER" id="PTHR43861:SF6">
    <property type="entry name" value="METHYLTRANSFERASE TYPE 11"/>
    <property type="match status" value="1"/>
</dbReference>
<dbReference type="PANTHER" id="PTHR43861">
    <property type="entry name" value="TRANS-ACONITATE 2-METHYLTRANSFERASE-RELATED"/>
    <property type="match status" value="1"/>
</dbReference>
<dbReference type="Gene3D" id="3.40.50.150">
    <property type="entry name" value="Vaccinia Virus protein VP39"/>
    <property type="match status" value="1"/>
</dbReference>
<name>A0A1F6LGY6_9BACT</name>
<organism evidence="1 2">
    <name type="scientific">Candidatus Magasanikbacteria bacterium RIFCSPHIGHO2_01_FULL_33_34</name>
    <dbReference type="NCBI Taxonomy" id="1798671"/>
    <lineage>
        <taxon>Bacteria</taxon>
        <taxon>Candidatus Magasanikiibacteriota</taxon>
    </lineage>
</organism>
<dbReference type="CDD" id="cd02440">
    <property type="entry name" value="AdoMet_MTases"/>
    <property type="match status" value="1"/>
</dbReference>
<dbReference type="SUPFAM" id="SSF53335">
    <property type="entry name" value="S-adenosyl-L-methionine-dependent methyltransferases"/>
    <property type="match status" value="1"/>
</dbReference>
<gene>
    <name evidence="1" type="ORF">A2725_03115</name>
</gene>
<dbReference type="Pfam" id="PF13489">
    <property type="entry name" value="Methyltransf_23"/>
    <property type="match status" value="1"/>
</dbReference>
<reference evidence="1 2" key="1">
    <citation type="journal article" date="2016" name="Nat. Commun.">
        <title>Thousands of microbial genomes shed light on interconnected biogeochemical processes in an aquifer system.</title>
        <authorList>
            <person name="Anantharaman K."/>
            <person name="Brown C.T."/>
            <person name="Hug L.A."/>
            <person name="Sharon I."/>
            <person name="Castelle C.J."/>
            <person name="Probst A.J."/>
            <person name="Thomas B.C."/>
            <person name="Singh A."/>
            <person name="Wilkins M.J."/>
            <person name="Karaoz U."/>
            <person name="Brodie E.L."/>
            <person name="Williams K.H."/>
            <person name="Hubbard S.S."/>
            <person name="Banfield J.F."/>
        </authorList>
    </citation>
    <scope>NUCLEOTIDE SEQUENCE [LARGE SCALE GENOMIC DNA]</scope>
</reference>
<proteinExistence type="predicted"/>
<dbReference type="AlphaFoldDB" id="A0A1F6LGY6"/>
<accession>A0A1F6LGY6</accession>
<evidence type="ECO:0000313" key="2">
    <source>
        <dbReference type="Proteomes" id="UP000177067"/>
    </source>
</evidence>
<dbReference type="InterPro" id="IPR029063">
    <property type="entry name" value="SAM-dependent_MTases_sf"/>
</dbReference>
<protein>
    <submittedName>
        <fullName evidence="1">Uncharacterized protein</fullName>
    </submittedName>
</protein>
<sequence>MENTDKKLAEIYNDLDELDNDFRNANLISKLVKLILGKSILEIGCGNGALLGELVKLGKKVKGIEPNLEIINIAKKINPNLDIVQGFAEELDIIINEKFNNILMIDVVEHIEDDNKLVQGLGKFLETNGELIIFVPAYQALYGKRDKEIGHYRRYNKKTLRLLLEQNGFKIVRMNYWNMLGILPYLISEKIFKKPLETSLRNKKQKNPIKRMISKLLFYWFKYIENNINFGFGLSLICIAKKK</sequence>
<comment type="caution">
    <text evidence="1">The sequence shown here is derived from an EMBL/GenBank/DDBJ whole genome shotgun (WGS) entry which is preliminary data.</text>
</comment>
<dbReference type="Proteomes" id="UP000177067">
    <property type="component" value="Unassembled WGS sequence"/>
</dbReference>
<evidence type="ECO:0000313" key="1">
    <source>
        <dbReference type="EMBL" id="OGH58662.1"/>
    </source>
</evidence>
<dbReference type="EMBL" id="MFPS01000009">
    <property type="protein sequence ID" value="OGH58662.1"/>
    <property type="molecule type" value="Genomic_DNA"/>
</dbReference>